<dbReference type="RefSeq" id="WP_203735595.1">
    <property type="nucleotide sequence ID" value="NZ_BAAATX010000047.1"/>
</dbReference>
<evidence type="ECO:0000313" key="3">
    <source>
        <dbReference type="Proteomes" id="UP000637628"/>
    </source>
</evidence>
<feature type="region of interest" description="Disordered" evidence="1">
    <location>
        <begin position="107"/>
        <end position="129"/>
    </location>
</feature>
<proteinExistence type="predicted"/>
<sequence length="129" mass="13433">MSTVDVITTALAAGAGAGMTDTASAAVKDAYTGLKDLLKRRLGGDRAVLQALEADQEGAEPGVWLTQIGDALTAIGADRDEHIIAAAYRLLELSDLARSSAVSYHVDVREAKPSPPRSFETPRVSGVLA</sequence>
<dbReference type="EMBL" id="BOML01000089">
    <property type="protein sequence ID" value="GIE07758.1"/>
    <property type="molecule type" value="Genomic_DNA"/>
</dbReference>
<protein>
    <recommendedName>
        <fullName evidence="4">RHIM domain-containing protein</fullName>
    </recommendedName>
</protein>
<evidence type="ECO:0008006" key="4">
    <source>
        <dbReference type="Google" id="ProtNLM"/>
    </source>
</evidence>
<gene>
    <name evidence="2" type="ORF">Adu01nite_91080</name>
</gene>
<name>A0ABQ3ZD43_9ACTN</name>
<organism evidence="2 3">
    <name type="scientific">Paractinoplanes durhamensis</name>
    <dbReference type="NCBI Taxonomy" id="113563"/>
    <lineage>
        <taxon>Bacteria</taxon>
        <taxon>Bacillati</taxon>
        <taxon>Actinomycetota</taxon>
        <taxon>Actinomycetes</taxon>
        <taxon>Micromonosporales</taxon>
        <taxon>Micromonosporaceae</taxon>
        <taxon>Paractinoplanes</taxon>
    </lineage>
</organism>
<evidence type="ECO:0000313" key="2">
    <source>
        <dbReference type="EMBL" id="GIE07758.1"/>
    </source>
</evidence>
<accession>A0ABQ3ZD43</accession>
<evidence type="ECO:0000256" key="1">
    <source>
        <dbReference type="SAM" id="MobiDB-lite"/>
    </source>
</evidence>
<reference evidence="2 3" key="1">
    <citation type="submission" date="2021-01" db="EMBL/GenBank/DDBJ databases">
        <title>Whole genome shotgun sequence of Actinoplanes durhamensis NBRC 14914.</title>
        <authorList>
            <person name="Komaki H."/>
            <person name="Tamura T."/>
        </authorList>
    </citation>
    <scope>NUCLEOTIDE SEQUENCE [LARGE SCALE GENOMIC DNA]</scope>
    <source>
        <strain evidence="2 3">NBRC 14914</strain>
    </source>
</reference>
<comment type="caution">
    <text evidence="2">The sequence shown here is derived from an EMBL/GenBank/DDBJ whole genome shotgun (WGS) entry which is preliminary data.</text>
</comment>
<keyword evidence="3" id="KW-1185">Reference proteome</keyword>
<dbReference type="Proteomes" id="UP000637628">
    <property type="component" value="Unassembled WGS sequence"/>
</dbReference>